<dbReference type="SMART" id="SM00320">
    <property type="entry name" value="WD40"/>
    <property type="match status" value="4"/>
</dbReference>
<evidence type="ECO:0000313" key="2">
    <source>
        <dbReference type="EMBL" id="CAD8210540.1"/>
    </source>
</evidence>
<dbReference type="PANTHER" id="PTHR19920:SF0">
    <property type="entry name" value="CYTOSOLIC IRON-SULFUR PROTEIN ASSEMBLY PROTEIN CIAO1-RELATED"/>
    <property type="match status" value="1"/>
</dbReference>
<dbReference type="GO" id="GO:0016226">
    <property type="term" value="P:iron-sulfur cluster assembly"/>
    <property type="evidence" value="ECO:0007669"/>
    <property type="project" value="TreeGrafter"/>
</dbReference>
<dbReference type="PROSITE" id="PS50082">
    <property type="entry name" value="WD_REPEATS_2"/>
    <property type="match status" value="2"/>
</dbReference>
<keyword evidence="3" id="KW-1185">Reference proteome</keyword>
<dbReference type="Proteomes" id="UP000689195">
    <property type="component" value="Unassembled WGS sequence"/>
</dbReference>
<proteinExistence type="predicted"/>
<gene>
    <name evidence="2" type="ORF">PPENT_87.1.T1590119</name>
</gene>
<keyword evidence="1" id="KW-0853">WD repeat</keyword>
<name>A0A8S1YA69_9CILI</name>
<sequence length="523" mass="61764">MSKSKMIETEENFQCLSNHNETICMVVLDPKLDKNKKFFCISCMNNFESDAKTIGLQRMQEIIEQIIDTNNNECEKIINETIQQLMKCNTITEELRTSFLNLFDSIIGITSQWITNLQDLKEQQNLYSFYEELDNYIKKKNTNFIQRKKLINKINNDSMLKLRKTLQDYHLNKDKFNLGELKQQFFKIIQSNQFHQGDINLQQIDQSVKQTDSCKAIVFDSSGSIMVSTKDNDIQVWKFENGTIQLINTLVCHTNLVSCLVYSKKQNSFISGSVDNAIICWQRINQIDWNYSYAYKQHTKSVKCILLNSKEDILFSGSDDTSINVWKVEFNQNQLTYLYSLNQHKNSINSLSLNKSENYLVSCAQAQNGIIIWEYQSSQNKFVYKYLVKQSIQDYGLKVQFIKDNQFIWITGDKDIDLMYVFELKERVFQENLEKTIQLDKNNQTLDDFRFPIVYNEEKNLIVVRHKTHIYIIRQMNDGKFKIVNKLNCNKNTIFGTITNNGDYLVFWDDYNKQYSIYELYEK</sequence>
<dbReference type="AlphaFoldDB" id="A0A8S1YA69"/>
<dbReference type="Pfam" id="PF00400">
    <property type="entry name" value="WD40"/>
    <property type="match status" value="3"/>
</dbReference>
<dbReference type="PROSITE" id="PS50294">
    <property type="entry name" value="WD_REPEATS_REGION"/>
    <property type="match status" value="1"/>
</dbReference>
<organism evidence="2 3">
    <name type="scientific">Paramecium pentaurelia</name>
    <dbReference type="NCBI Taxonomy" id="43138"/>
    <lineage>
        <taxon>Eukaryota</taxon>
        <taxon>Sar</taxon>
        <taxon>Alveolata</taxon>
        <taxon>Ciliophora</taxon>
        <taxon>Intramacronucleata</taxon>
        <taxon>Oligohymenophorea</taxon>
        <taxon>Peniculida</taxon>
        <taxon>Parameciidae</taxon>
        <taxon>Paramecium</taxon>
    </lineage>
</organism>
<evidence type="ECO:0000313" key="3">
    <source>
        <dbReference type="Proteomes" id="UP000689195"/>
    </source>
</evidence>
<dbReference type="OrthoDB" id="674604at2759"/>
<evidence type="ECO:0008006" key="4">
    <source>
        <dbReference type="Google" id="ProtNLM"/>
    </source>
</evidence>
<accession>A0A8S1YA69</accession>
<protein>
    <recommendedName>
        <fullName evidence="4">WD40-repeat-containing domain</fullName>
    </recommendedName>
</protein>
<reference evidence="2" key="1">
    <citation type="submission" date="2021-01" db="EMBL/GenBank/DDBJ databases">
        <authorList>
            <consortium name="Genoscope - CEA"/>
            <person name="William W."/>
        </authorList>
    </citation>
    <scope>NUCLEOTIDE SEQUENCE</scope>
</reference>
<evidence type="ECO:0000256" key="1">
    <source>
        <dbReference type="PROSITE-ProRule" id="PRU00221"/>
    </source>
</evidence>
<dbReference type="EMBL" id="CAJJDO010000159">
    <property type="protein sequence ID" value="CAD8210540.1"/>
    <property type="molecule type" value="Genomic_DNA"/>
</dbReference>
<feature type="repeat" description="WD" evidence="1">
    <location>
        <begin position="295"/>
        <end position="336"/>
    </location>
</feature>
<dbReference type="PANTHER" id="PTHR19920">
    <property type="entry name" value="WD40 PROTEIN CIAO1"/>
    <property type="match status" value="1"/>
</dbReference>
<feature type="repeat" description="WD" evidence="1">
    <location>
        <begin position="250"/>
        <end position="282"/>
    </location>
</feature>
<dbReference type="InterPro" id="IPR001680">
    <property type="entry name" value="WD40_rpt"/>
</dbReference>
<comment type="caution">
    <text evidence="2">The sequence shown here is derived from an EMBL/GenBank/DDBJ whole genome shotgun (WGS) entry which is preliminary data.</text>
</comment>
<dbReference type="GO" id="GO:0097361">
    <property type="term" value="C:cytosolic [4Fe-4S] assembly targeting complex"/>
    <property type="evidence" value="ECO:0007669"/>
    <property type="project" value="TreeGrafter"/>
</dbReference>